<dbReference type="InterPro" id="IPR005754">
    <property type="entry name" value="Sortase"/>
</dbReference>
<dbReference type="CDD" id="cd06165">
    <property type="entry name" value="Sortase_A"/>
    <property type="match status" value="1"/>
</dbReference>
<protein>
    <submittedName>
        <fullName evidence="4">Sortase (Surface protein transpeptidase)</fullName>
    </submittedName>
</protein>
<dbReference type="NCBIfam" id="TIGR01076">
    <property type="entry name" value="sortase_fam"/>
    <property type="match status" value="1"/>
</dbReference>
<keyword evidence="5" id="KW-1185">Reference proteome</keyword>
<evidence type="ECO:0000313" key="4">
    <source>
        <dbReference type="EMBL" id="KRO09708.1"/>
    </source>
</evidence>
<evidence type="ECO:0000256" key="2">
    <source>
        <dbReference type="ARBA" id="ARBA00022801"/>
    </source>
</evidence>
<dbReference type="Pfam" id="PF04203">
    <property type="entry name" value="Sortase"/>
    <property type="match status" value="1"/>
</dbReference>
<sequence>MEEKMKKKQSGKLKRWLGGIALTLLILISLGLIFNQQIKNYLVDSYKPSVSQTSIKKNNKKQGNFDFSSVKSLDFQSVTKARLNKQKIHVIGEISIPAIKMNLPIAKGVDNTVLALAAGTMRENMKMGQGNYALAGHHMNNKKILFSPLYWKAKVGQKIYVTNLKHVYEYKIYKRTFIKATRLDVVKNTPHKKIITLITCDATGTNRLMIRGKHVKTMKFKQAPEKVQKQLSGSFNNKY</sequence>
<accession>A0ABR5Q4R8</accession>
<dbReference type="InterPro" id="IPR023365">
    <property type="entry name" value="Sortase_dom-sf"/>
</dbReference>
<organism evidence="4 5">
    <name type="scientific">Paucilactobacillus hokkaidonensis</name>
    <dbReference type="NCBI Taxonomy" id="1193095"/>
    <lineage>
        <taxon>Bacteria</taxon>
        <taxon>Bacillati</taxon>
        <taxon>Bacillota</taxon>
        <taxon>Bacilli</taxon>
        <taxon>Lactobacillales</taxon>
        <taxon>Lactobacillaceae</taxon>
        <taxon>Paucilactobacillus</taxon>
    </lineage>
</organism>
<keyword evidence="1" id="KW-0645">Protease</keyword>
<evidence type="ECO:0000313" key="5">
    <source>
        <dbReference type="Proteomes" id="UP000051884"/>
    </source>
</evidence>
<proteinExistence type="predicted"/>
<dbReference type="InterPro" id="IPR042007">
    <property type="entry name" value="Sortase_A"/>
</dbReference>
<dbReference type="EMBL" id="JQCH01000013">
    <property type="protein sequence ID" value="KRO09708.1"/>
    <property type="molecule type" value="Genomic_DNA"/>
</dbReference>
<dbReference type="Gene3D" id="2.40.260.10">
    <property type="entry name" value="Sortase"/>
    <property type="match status" value="1"/>
</dbReference>
<evidence type="ECO:0000256" key="3">
    <source>
        <dbReference type="ARBA" id="ARBA00022807"/>
    </source>
</evidence>
<keyword evidence="2" id="KW-0378">Hydrolase</keyword>
<gene>
    <name evidence="4" type="ORF">IV59_GL000466</name>
</gene>
<dbReference type="Proteomes" id="UP000051884">
    <property type="component" value="Unassembled WGS sequence"/>
</dbReference>
<reference evidence="4 5" key="1">
    <citation type="journal article" date="2015" name="Genome Announc.">
        <title>Expanding the biotechnology potential of lactobacilli through comparative genomics of 213 strains and associated genera.</title>
        <authorList>
            <person name="Sun Z."/>
            <person name="Harris H.M."/>
            <person name="McCann A."/>
            <person name="Guo C."/>
            <person name="Argimon S."/>
            <person name="Zhang W."/>
            <person name="Yang X."/>
            <person name="Jeffery I.B."/>
            <person name="Cooney J.C."/>
            <person name="Kagawa T.F."/>
            <person name="Liu W."/>
            <person name="Song Y."/>
            <person name="Salvetti E."/>
            <person name="Wrobel A."/>
            <person name="Rasinkangas P."/>
            <person name="Parkhill J."/>
            <person name="Rea M.C."/>
            <person name="O'Sullivan O."/>
            <person name="Ritari J."/>
            <person name="Douillard F.P."/>
            <person name="Paul Ross R."/>
            <person name="Yang R."/>
            <person name="Briner A.E."/>
            <person name="Felis G.E."/>
            <person name="de Vos W.M."/>
            <person name="Barrangou R."/>
            <person name="Klaenhammer T.R."/>
            <person name="Caufield P.W."/>
            <person name="Cui Y."/>
            <person name="Zhang H."/>
            <person name="O'Toole P.W."/>
        </authorList>
    </citation>
    <scope>NUCLEOTIDE SEQUENCE [LARGE SCALE GENOMIC DNA]</scope>
    <source>
        <strain evidence="4 5">DSM 26202</strain>
    </source>
</reference>
<name>A0ABR5Q4R8_9LACO</name>
<comment type="caution">
    <text evidence="4">The sequence shown here is derived from an EMBL/GenBank/DDBJ whole genome shotgun (WGS) entry which is preliminary data.</text>
</comment>
<keyword evidence="3" id="KW-0788">Thiol protease</keyword>
<dbReference type="SUPFAM" id="SSF63817">
    <property type="entry name" value="Sortase"/>
    <property type="match status" value="1"/>
</dbReference>
<evidence type="ECO:0000256" key="1">
    <source>
        <dbReference type="ARBA" id="ARBA00022670"/>
    </source>
</evidence>